<dbReference type="RefSeq" id="WP_190261808.1">
    <property type="nucleotide sequence ID" value="NZ_CP053923.1"/>
</dbReference>
<reference evidence="1 2" key="1">
    <citation type="submission" date="2020-05" db="EMBL/GenBank/DDBJ databases">
        <title>Complete closed genome sequence of Defluviicoccus vanus.</title>
        <authorList>
            <person name="Bessarab I."/>
            <person name="Arumugam K."/>
            <person name="Maszenan A.M."/>
            <person name="Seviour R.J."/>
            <person name="Williams R.B."/>
        </authorList>
    </citation>
    <scope>NUCLEOTIDE SEQUENCE [LARGE SCALE GENOMIC DNA]</scope>
    <source>
        <strain evidence="1 2">Ben 114</strain>
    </source>
</reference>
<evidence type="ECO:0000313" key="2">
    <source>
        <dbReference type="Proteomes" id="UP000516369"/>
    </source>
</evidence>
<name>A0A7H1MY31_9PROT</name>
<dbReference type="Pfam" id="PF12686">
    <property type="entry name" value="DUF3800"/>
    <property type="match status" value="1"/>
</dbReference>
<sequence length="374" mass="42692">MDVNEIRDPQIQMFCLSGADNIYTFYHDETNNIRKLHIDDRGLNVAELKVFILGGIAHEGRPRPIDVSTLRQAMRIQDSADELKLKHVAKGEFMDIIDSSKLEIFLQWIANSGFLIHYHELDPLYWSVVDIIDSILFKIGVPSLIPHHALLKSDLAAVIRRELPFAIDLFRRYDYPGLASENRKPFLNELIELVQRNAGILDRTMNAMMLKGILQEGRKLEELSFIEGYPAHKLIEEFSAFYINRIAVFKNSEHIMDLEETIRDAFLKNPLTDAGEPVTNYRFADSKTETGIQLSDVIVGVLGKMHTYLSNTSAEDIEKDRLALSNTALKNTKLLCDLITAPDSANQAFLHHVASLHDIDKLDRFLRFPDGRYV</sequence>
<dbReference type="KEGG" id="dvn:HQ394_02090"/>
<dbReference type="AlphaFoldDB" id="A0A7H1MY31"/>
<dbReference type="EMBL" id="CP053923">
    <property type="protein sequence ID" value="QNT68367.1"/>
    <property type="molecule type" value="Genomic_DNA"/>
</dbReference>
<organism evidence="1 2">
    <name type="scientific">Defluviicoccus vanus</name>
    <dbReference type="NCBI Taxonomy" id="111831"/>
    <lineage>
        <taxon>Bacteria</taxon>
        <taxon>Pseudomonadati</taxon>
        <taxon>Pseudomonadota</taxon>
        <taxon>Alphaproteobacteria</taxon>
        <taxon>Rhodospirillales</taxon>
        <taxon>Rhodospirillaceae</taxon>
        <taxon>Defluviicoccus</taxon>
    </lineage>
</organism>
<evidence type="ECO:0000313" key="1">
    <source>
        <dbReference type="EMBL" id="QNT68367.1"/>
    </source>
</evidence>
<gene>
    <name evidence="1" type="ORF">HQ394_02090</name>
</gene>
<proteinExistence type="predicted"/>
<accession>A0A7H1MY31</accession>
<dbReference type="InterPro" id="IPR024524">
    <property type="entry name" value="DUF3800"/>
</dbReference>
<protein>
    <submittedName>
        <fullName evidence="1">DUF3800 domain-containing protein</fullName>
    </submittedName>
</protein>
<dbReference type="Proteomes" id="UP000516369">
    <property type="component" value="Chromosome"/>
</dbReference>
<keyword evidence="2" id="KW-1185">Reference proteome</keyword>